<evidence type="ECO:0000313" key="2">
    <source>
        <dbReference type="Proteomes" id="UP000030786"/>
    </source>
</evidence>
<evidence type="ECO:0000313" key="1">
    <source>
        <dbReference type="EMBL" id="AIZ42247.1"/>
    </source>
</evidence>
<dbReference type="Proteomes" id="UP000030786">
    <property type="component" value="Chromosome"/>
</dbReference>
<gene>
    <name evidence="1" type="ORF">M666_12005</name>
</gene>
<name>A0AAU8RH31_9FLAO</name>
<dbReference type="KEGG" id="cbat:M666_12005"/>
<dbReference type="GeneID" id="78061464"/>
<protein>
    <submittedName>
        <fullName evidence="1">Uncharacterized protein</fullName>
    </submittedName>
</protein>
<sequence length="397" mass="45514">MGKLTINSVSDSNVSYEGVTTEMDEFIPLVSLRDPQKYNTKNDELLMDMDENGNPIFVDLLSETVDSQVNEAIQAIITKLEKPIIPFTVKKGGPDFTFGKGDDDGYISLELSLEKDKYVEVEGATASIKLKDDTNYSDKVLVKWEDNIDVEIDITTKKSIEFYIRFLANDDKDRFEGDYENLFCGCFKVIFIAYYKDVFTLEEVDLLFKENKSAKEFNKKGDFAGNGYCINTADRGLGAILKDTDNFYKEPNYIKLGGNGVRLESGSIRAAIIAKLGYIKSYIEIRTNNYNTFDKPTKLNSSLSKKILEEINERKGYHLYYFSMHGDYHVMLLLINYTDPKEPTFRILDQGYVDSGSNSRFIEFAKMDSVFLIIAEAFWESKNKHAKNILLWRIQRK</sequence>
<dbReference type="AlphaFoldDB" id="A0AAU8RH31"/>
<dbReference type="RefSeq" id="WP_029446038.1">
    <property type="nucleotide sequence ID" value="NZ_CP009976.1"/>
</dbReference>
<organism evidence="1 2">
    <name type="scientific">Cellulophaga baltica 18</name>
    <dbReference type="NCBI Taxonomy" id="1348584"/>
    <lineage>
        <taxon>Bacteria</taxon>
        <taxon>Pseudomonadati</taxon>
        <taxon>Bacteroidota</taxon>
        <taxon>Flavobacteriia</taxon>
        <taxon>Flavobacteriales</taxon>
        <taxon>Flavobacteriaceae</taxon>
        <taxon>Cellulophaga</taxon>
    </lineage>
</organism>
<accession>A0AAU8RH31</accession>
<reference evidence="1 2" key="1">
    <citation type="journal article" date="2014" name="Environ. Microbiol.">
        <title>Contrasting genomic patterns and infection strategies of two co-existing Bacteroidetes podovirus genera.</title>
        <authorList>
            <person name="Holmfeldt K."/>
            <person name="Howard-Varona C."/>
            <person name="Solonenko N."/>
            <person name="Sullivan M.B."/>
        </authorList>
    </citation>
    <scope>NUCLEOTIDE SEQUENCE [LARGE SCALE GENOMIC DNA]</scope>
    <source>
        <strain evidence="1 2">18</strain>
    </source>
</reference>
<proteinExistence type="predicted"/>
<dbReference type="EMBL" id="CP009976">
    <property type="protein sequence ID" value="AIZ42247.1"/>
    <property type="molecule type" value="Genomic_DNA"/>
</dbReference>